<dbReference type="Proteomes" id="UP000397656">
    <property type="component" value="Chromosome 1"/>
</dbReference>
<dbReference type="PANTHER" id="PTHR10625">
    <property type="entry name" value="HISTONE DEACETYLASE HDAC1-RELATED"/>
    <property type="match status" value="1"/>
</dbReference>
<evidence type="ECO:0000256" key="2">
    <source>
        <dbReference type="ARBA" id="ARBA00022801"/>
    </source>
</evidence>
<dbReference type="PANTHER" id="PTHR10625:SF19">
    <property type="entry name" value="HISTONE DEACETYLASE 12"/>
    <property type="match status" value="1"/>
</dbReference>
<comment type="similarity">
    <text evidence="1">Belongs to the histone deacetylase family.</text>
</comment>
<dbReference type="RefSeq" id="WP_150987799.1">
    <property type="nucleotide sequence ID" value="NZ_CP062803.1"/>
</dbReference>
<dbReference type="EMBL" id="CP062803">
    <property type="protein sequence ID" value="QOT77793.1"/>
    <property type="molecule type" value="Genomic_DNA"/>
</dbReference>
<accession>A0A643FR26</accession>
<evidence type="ECO:0000313" key="5">
    <source>
        <dbReference type="Proteomes" id="UP000397656"/>
    </source>
</evidence>
<dbReference type="GO" id="GO:0004407">
    <property type="term" value="F:histone deacetylase activity"/>
    <property type="evidence" value="ECO:0007669"/>
    <property type="project" value="InterPro"/>
</dbReference>
<protein>
    <submittedName>
        <fullName evidence="4">Histone deacetylase</fullName>
    </submittedName>
</protein>
<dbReference type="InterPro" id="IPR037138">
    <property type="entry name" value="His_deacetylse_dom_sf"/>
</dbReference>
<organism evidence="4 5">
    <name type="scientific">Cupriavidus basilensis</name>
    <dbReference type="NCBI Taxonomy" id="68895"/>
    <lineage>
        <taxon>Bacteria</taxon>
        <taxon>Pseudomonadati</taxon>
        <taxon>Pseudomonadota</taxon>
        <taxon>Betaproteobacteria</taxon>
        <taxon>Burkholderiales</taxon>
        <taxon>Burkholderiaceae</taxon>
        <taxon>Cupriavidus</taxon>
    </lineage>
</organism>
<dbReference type="InterPro" id="IPR023801">
    <property type="entry name" value="His_deacetylse_dom"/>
</dbReference>
<name>A0A643FR26_9BURK</name>
<dbReference type="SUPFAM" id="SSF52768">
    <property type="entry name" value="Arginase/deacetylase"/>
    <property type="match status" value="1"/>
</dbReference>
<evidence type="ECO:0000259" key="3">
    <source>
        <dbReference type="Pfam" id="PF00850"/>
    </source>
</evidence>
<dbReference type="GO" id="GO:0040029">
    <property type="term" value="P:epigenetic regulation of gene expression"/>
    <property type="evidence" value="ECO:0007669"/>
    <property type="project" value="TreeGrafter"/>
</dbReference>
<dbReference type="InterPro" id="IPR000286">
    <property type="entry name" value="HDACs"/>
</dbReference>
<dbReference type="InterPro" id="IPR023696">
    <property type="entry name" value="Ureohydrolase_dom_sf"/>
</dbReference>
<gene>
    <name evidence="4" type="ORF">F7R26_007100</name>
</gene>
<feature type="domain" description="Histone deacetylase" evidence="3">
    <location>
        <begin position="21"/>
        <end position="279"/>
    </location>
</feature>
<dbReference type="GO" id="GO:0016787">
    <property type="term" value="F:hydrolase activity"/>
    <property type="evidence" value="ECO:0007669"/>
    <property type="project" value="UniProtKB-KW"/>
</dbReference>
<proteinExistence type="inferred from homology"/>
<sequence>MLAFYADHFVLPLPEGHRFPMRKYSMLRETVERDVPGLVLVEAPRAGDDALLLAHTPAYVASVSRGELDPARQREIGFPWSDAMVERSRRSAGATIEACRVALREGISVNLAGGTHHAYADKGGGFCVFNDAAISARQLRGDGRVVRVAVVDLDVHQGNGTASILRDDPFVFTLSLHGEKNYPFRKEASDLDVGLPDGCDDETYAQALQGALDTLFARFAPDLLIYLAGADPHEGDRLGRLKLTLAGLARRDCLVFDAALERGLPIAVTMAGGYGNQIENTVAVHAQTIALAAQYHERYARRGKPDAAGAGAILPTGDMEKAQR</sequence>
<evidence type="ECO:0000256" key="1">
    <source>
        <dbReference type="ARBA" id="ARBA00005947"/>
    </source>
</evidence>
<dbReference type="CDD" id="cd09993">
    <property type="entry name" value="HDAC_classIV"/>
    <property type="match status" value="1"/>
</dbReference>
<dbReference type="PRINTS" id="PR01270">
    <property type="entry name" value="HDASUPER"/>
</dbReference>
<dbReference type="Pfam" id="PF00850">
    <property type="entry name" value="Hist_deacetyl"/>
    <property type="match status" value="1"/>
</dbReference>
<reference evidence="4 5" key="1">
    <citation type="submission" date="2020-10" db="EMBL/GenBank/DDBJ databases">
        <title>Complete genome sequence of Cupriavidus basilensis CCUG 49340T.</title>
        <authorList>
            <person name="Salva-Serra F."/>
            <person name="Donoso R.A."/>
            <person name="Cho K.H."/>
            <person name="Yoo J.A."/>
            <person name="Lee K."/>
            <person name="Yoon S.-H."/>
            <person name="Perez-Pantoja D."/>
            <person name="Moore E.R.B."/>
        </authorList>
    </citation>
    <scope>NUCLEOTIDE SEQUENCE [LARGE SCALE GENOMIC DNA]</scope>
    <source>
        <strain evidence="5">CCUG 49340</strain>
    </source>
</reference>
<dbReference type="AlphaFoldDB" id="A0A643FR26"/>
<dbReference type="GeneID" id="98400670"/>
<evidence type="ECO:0000313" key="4">
    <source>
        <dbReference type="EMBL" id="QOT77793.1"/>
    </source>
</evidence>
<dbReference type="InterPro" id="IPR044150">
    <property type="entry name" value="HDAC_classIV"/>
</dbReference>
<dbReference type="Gene3D" id="3.40.800.20">
    <property type="entry name" value="Histone deacetylase domain"/>
    <property type="match status" value="1"/>
</dbReference>
<keyword evidence="2" id="KW-0378">Hydrolase</keyword>